<keyword evidence="2" id="KW-0238">DNA-binding</keyword>
<evidence type="ECO:0000259" key="4">
    <source>
        <dbReference type="PROSITE" id="PS50949"/>
    </source>
</evidence>
<dbReference type="InterPro" id="IPR036388">
    <property type="entry name" value="WH-like_DNA-bd_sf"/>
</dbReference>
<organism evidence="5 6">
    <name type="scientific">Ramlibacter agri</name>
    <dbReference type="NCBI Taxonomy" id="2728837"/>
    <lineage>
        <taxon>Bacteria</taxon>
        <taxon>Pseudomonadati</taxon>
        <taxon>Pseudomonadota</taxon>
        <taxon>Betaproteobacteria</taxon>
        <taxon>Burkholderiales</taxon>
        <taxon>Comamonadaceae</taxon>
        <taxon>Ramlibacter</taxon>
    </lineage>
</organism>
<evidence type="ECO:0000313" key="6">
    <source>
        <dbReference type="Proteomes" id="UP000541185"/>
    </source>
</evidence>
<dbReference type="Gene3D" id="1.20.120.530">
    <property type="entry name" value="GntR ligand-binding domain-like"/>
    <property type="match status" value="1"/>
</dbReference>
<dbReference type="InterPro" id="IPR036390">
    <property type="entry name" value="WH_DNA-bd_sf"/>
</dbReference>
<dbReference type="InterPro" id="IPR008920">
    <property type="entry name" value="TF_FadR/GntR_C"/>
</dbReference>
<dbReference type="SMART" id="SM00895">
    <property type="entry name" value="FCD"/>
    <property type="match status" value="1"/>
</dbReference>
<keyword evidence="6" id="KW-1185">Reference proteome</keyword>
<dbReference type="AlphaFoldDB" id="A0A848HEF3"/>
<evidence type="ECO:0000256" key="3">
    <source>
        <dbReference type="ARBA" id="ARBA00023163"/>
    </source>
</evidence>
<dbReference type="Proteomes" id="UP000541185">
    <property type="component" value="Unassembled WGS sequence"/>
</dbReference>
<comment type="caution">
    <text evidence="5">The sequence shown here is derived from an EMBL/GenBank/DDBJ whole genome shotgun (WGS) entry which is preliminary data.</text>
</comment>
<dbReference type="PROSITE" id="PS50949">
    <property type="entry name" value="HTH_GNTR"/>
    <property type="match status" value="1"/>
</dbReference>
<proteinExistence type="predicted"/>
<keyword evidence="3" id="KW-0804">Transcription</keyword>
<evidence type="ECO:0000256" key="2">
    <source>
        <dbReference type="ARBA" id="ARBA00023125"/>
    </source>
</evidence>
<evidence type="ECO:0000313" key="5">
    <source>
        <dbReference type="EMBL" id="NML47860.1"/>
    </source>
</evidence>
<dbReference type="SMART" id="SM00345">
    <property type="entry name" value="HTH_GNTR"/>
    <property type="match status" value="1"/>
</dbReference>
<dbReference type="InterPro" id="IPR000524">
    <property type="entry name" value="Tscrpt_reg_HTH_GntR"/>
</dbReference>
<reference evidence="5 6" key="1">
    <citation type="submission" date="2020-04" db="EMBL/GenBank/DDBJ databases">
        <title>Ramlibacter sp. G-1-2-2 isolated from soil.</title>
        <authorList>
            <person name="Dahal R.H."/>
        </authorList>
    </citation>
    <scope>NUCLEOTIDE SEQUENCE [LARGE SCALE GENOMIC DNA]</scope>
    <source>
        <strain evidence="5 6">G-1-2-2</strain>
    </source>
</reference>
<dbReference type="PANTHER" id="PTHR43537">
    <property type="entry name" value="TRANSCRIPTIONAL REGULATOR, GNTR FAMILY"/>
    <property type="match status" value="1"/>
</dbReference>
<dbReference type="Gene3D" id="1.10.10.10">
    <property type="entry name" value="Winged helix-like DNA-binding domain superfamily/Winged helix DNA-binding domain"/>
    <property type="match status" value="1"/>
</dbReference>
<accession>A0A848HEF3</accession>
<name>A0A848HEF3_9BURK</name>
<dbReference type="RefSeq" id="WP_169422117.1">
    <property type="nucleotide sequence ID" value="NZ_JABBFX010000003.1"/>
</dbReference>
<dbReference type="InterPro" id="IPR011711">
    <property type="entry name" value="GntR_C"/>
</dbReference>
<dbReference type="Pfam" id="PF00392">
    <property type="entry name" value="GntR"/>
    <property type="match status" value="1"/>
</dbReference>
<keyword evidence="1" id="KW-0805">Transcription regulation</keyword>
<evidence type="ECO:0000256" key="1">
    <source>
        <dbReference type="ARBA" id="ARBA00023015"/>
    </source>
</evidence>
<dbReference type="PANTHER" id="PTHR43537:SF49">
    <property type="entry name" value="TRANSCRIPTIONAL REGULATORY PROTEIN"/>
    <property type="match status" value="1"/>
</dbReference>
<dbReference type="SUPFAM" id="SSF46785">
    <property type="entry name" value="Winged helix' DNA-binding domain"/>
    <property type="match status" value="1"/>
</dbReference>
<feature type="domain" description="HTH gntR-type" evidence="4">
    <location>
        <begin position="10"/>
        <end position="77"/>
    </location>
</feature>
<gene>
    <name evidence="5" type="ORF">HHL11_29190</name>
</gene>
<dbReference type="EMBL" id="JABBFX010000003">
    <property type="protein sequence ID" value="NML47860.1"/>
    <property type="molecule type" value="Genomic_DNA"/>
</dbReference>
<dbReference type="Pfam" id="PF07729">
    <property type="entry name" value="FCD"/>
    <property type="match status" value="1"/>
</dbReference>
<dbReference type="CDD" id="cd07377">
    <property type="entry name" value="WHTH_GntR"/>
    <property type="match status" value="1"/>
</dbReference>
<dbReference type="GO" id="GO:0003677">
    <property type="term" value="F:DNA binding"/>
    <property type="evidence" value="ECO:0007669"/>
    <property type="project" value="UniProtKB-KW"/>
</dbReference>
<dbReference type="GO" id="GO:0003700">
    <property type="term" value="F:DNA-binding transcription factor activity"/>
    <property type="evidence" value="ECO:0007669"/>
    <property type="project" value="InterPro"/>
</dbReference>
<protein>
    <submittedName>
        <fullName evidence="5">GntR family transcriptional regulator</fullName>
    </submittedName>
</protein>
<sequence length="230" mass="25708">MNTVRTLKPQSIVESVYTQVREQVLSGRIAPGTPMRQDEIAARLGVSKIPLREAFSRLEREGLLVLRPRRGYAVASFEIEEIVEIFDLRAIVEEHAARLAARNRTEADIGRVKEIAGAMERLAPQAAGYYDQWCGLNRRFHDAMVEASHAAHVIKTAVQLRNVVEPYIRMESAMTGVEAVAEDEHRRIVAALEAGDEDAAGALSAAHCHHTRDRLVEGLRRLQEREQAKA</sequence>
<dbReference type="SUPFAM" id="SSF48008">
    <property type="entry name" value="GntR ligand-binding domain-like"/>
    <property type="match status" value="1"/>
</dbReference>